<dbReference type="RefSeq" id="WP_068649348.1">
    <property type="nucleotide sequence ID" value="NZ_CP035033.1"/>
</dbReference>
<dbReference type="GO" id="GO:0009279">
    <property type="term" value="C:cell outer membrane"/>
    <property type="evidence" value="ECO:0007669"/>
    <property type="project" value="InterPro"/>
</dbReference>
<reference evidence="3 4" key="1">
    <citation type="journal article" date="2018" name="Environ. Microbiol.">
        <title>Genomes of ubiquitous marine and hypersaline Hydrogenovibrio, Thiomicrorhabdus and Thiomicrospira spp. encode a diversity of mechanisms to sustain chemolithoautotrophy in heterogeneous environments.</title>
        <authorList>
            <person name="Scott K.M."/>
            <person name="Williams J."/>
            <person name="Porter C.M.B."/>
            <person name="Russel S."/>
            <person name="Harmer T.L."/>
            <person name="Paul J.H."/>
            <person name="Antonen K.M."/>
            <person name="Bridges M.K."/>
            <person name="Camper G.J."/>
            <person name="Campla C.K."/>
            <person name="Casella L.G."/>
            <person name="Chase E."/>
            <person name="Conrad J.W."/>
            <person name="Cruz M.C."/>
            <person name="Dunlap D.S."/>
            <person name="Duran L."/>
            <person name="Fahsbender E.M."/>
            <person name="Goldsmith D.B."/>
            <person name="Keeley R.F."/>
            <person name="Kondoff M.R."/>
            <person name="Kussy B.I."/>
            <person name="Lane M.K."/>
            <person name="Lawler S."/>
            <person name="Leigh B.A."/>
            <person name="Lewis C."/>
            <person name="Lostal L.M."/>
            <person name="Marking D."/>
            <person name="Mancera P.A."/>
            <person name="McClenthan E.C."/>
            <person name="McIntyre E.A."/>
            <person name="Mine J.A."/>
            <person name="Modi S."/>
            <person name="Moore B.D."/>
            <person name="Morgan W.A."/>
            <person name="Nelson K.M."/>
            <person name="Nguyen K.N."/>
            <person name="Ogburn N."/>
            <person name="Parrino D.G."/>
            <person name="Pedapudi A.D."/>
            <person name="Pelham R.P."/>
            <person name="Preece A.M."/>
            <person name="Rampersad E.A."/>
            <person name="Richardson J.C."/>
            <person name="Rodgers C.M."/>
            <person name="Schaffer B.L."/>
            <person name="Sheridan N.E."/>
            <person name="Solone M.R."/>
            <person name="Staley Z.R."/>
            <person name="Tabuchi M."/>
            <person name="Waide R.J."/>
            <person name="Wanjugi P.W."/>
            <person name="Young S."/>
            <person name="Clum A."/>
            <person name="Daum C."/>
            <person name="Huntemann M."/>
            <person name="Ivanova N."/>
            <person name="Kyrpides N."/>
            <person name="Mikhailova N."/>
            <person name="Palaniappan K."/>
            <person name="Pillay M."/>
            <person name="Reddy T.B.K."/>
            <person name="Shapiro N."/>
            <person name="Stamatis D."/>
            <person name="Varghese N."/>
            <person name="Woyke T."/>
            <person name="Boden R."/>
            <person name="Freyermuth S.K."/>
            <person name="Kerfeld C.A."/>
        </authorList>
    </citation>
    <scope>NUCLEOTIDE SEQUENCE [LARGE SCALE GENOMIC DNA]</scope>
    <source>
        <strain evidence="3 4">JR-2</strain>
    </source>
</reference>
<dbReference type="Pfam" id="PF03502">
    <property type="entry name" value="Channel_Tsx"/>
    <property type="match status" value="1"/>
</dbReference>
<feature type="chain" id="PRO_5019309449" evidence="2">
    <location>
        <begin position="28"/>
        <end position="253"/>
    </location>
</feature>
<accession>A0A410H4W3</accession>
<evidence type="ECO:0000313" key="4">
    <source>
        <dbReference type="Proteomes" id="UP000285478"/>
    </source>
</evidence>
<dbReference type="AlphaFoldDB" id="A0A410H4W3"/>
<gene>
    <name evidence="3" type="ORF">EPV75_09910</name>
</gene>
<dbReference type="InterPro" id="IPR036777">
    <property type="entry name" value="Channel_Tsx-like_sf"/>
</dbReference>
<dbReference type="InterPro" id="IPR018013">
    <property type="entry name" value="Channel_Tsx-like"/>
</dbReference>
<sequence length="253" mass="27840">MTLFKKTNFLKGLALSAGLLGASVAQAADWSKTSVLLLDGSGYKSVPSNTEYDTQVLTLEHVDGWKYGSNFFFVDVTDPNSSDSSFYGEFSPSFSLGKMTGKDLSFGFVKDVSLTGTWELGDVTNAKLFGLGFDLDVPGVPVAKVNFYQRIGESDFYSGETSEAFQVTLVWMAPFELGPTKWVFEGYFDYATAENNVGKKENITSSPRLFIDAGALWGAPNQLYAGVEWSYWMNKYGSDIDESVPQAAIKWTF</sequence>
<name>A0A410H4W3_9GAMM</name>
<keyword evidence="4" id="KW-1185">Reference proteome</keyword>
<dbReference type="SUPFAM" id="SSF111364">
    <property type="entry name" value="Tsx-like channel"/>
    <property type="match status" value="1"/>
</dbReference>
<keyword evidence="2" id="KW-0732">Signal</keyword>
<evidence type="ECO:0000256" key="1">
    <source>
        <dbReference type="ARBA" id="ARBA00008728"/>
    </source>
</evidence>
<feature type="signal peptide" evidence="2">
    <location>
        <begin position="1"/>
        <end position="27"/>
    </location>
</feature>
<dbReference type="Proteomes" id="UP000285478">
    <property type="component" value="Chromosome"/>
</dbReference>
<evidence type="ECO:0000256" key="2">
    <source>
        <dbReference type="SAM" id="SignalP"/>
    </source>
</evidence>
<comment type="similarity">
    <text evidence="1">Belongs to the nucleoside-specific channel-forming outer membrane porin (Tsx) (TC 1.B.10) family.</text>
</comment>
<organism evidence="3 4">
    <name type="scientific">Hydrogenovibrio thermophilus</name>
    <dbReference type="NCBI Taxonomy" id="265883"/>
    <lineage>
        <taxon>Bacteria</taxon>
        <taxon>Pseudomonadati</taxon>
        <taxon>Pseudomonadota</taxon>
        <taxon>Gammaproteobacteria</taxon>
        <taxon>Thiotrichales</taxon>
        <taxon>Piscirickettsiaceae</taxon>
        <taxon>Hydrogenovibrio</taxon>
    </lineage>
</organism>
<dbReference type="EMBL" id="CP035033">
    <property type="protein sequence ID" value="QAB15959.1"/>
    <property type="molecule type" value="Genomic_DNA"/>
</dbReference>
<evidence type="ECO:0000313" key="3">
    <source>
        <dbReference type="EMBL" id="QAB15959.1"/>
    </source>
</evidence>
<dbReference type="KEGG" id="htr:EPV75_09910"/>
<protein>
    <submittedName>
        <fullName evidence="3">DUF5020 domain-containing protein</fullName>
    </submittedName>
</protein>
<dbReference type="Gene3D" id="2.40.230.20">
    <property type="entry name" value="Nucleoside-specific channel-forming protein, Tsx-like"/>
    <property type="match status" value="1"/>
</dbReference>
<proteinExistence type="inferred from homology"/>